<dbReference type="InterPro" id="IPR003812">
    <property type="entry name" value="Fido"/>
</dbReference>
<comment type="caution">
    <text evidence="2">The sequence shown here is derived from an EMBL/GenBank/DDBJ whole genome shotgun (WGS) entry which is preliminary data.</text>
</comment>
<dbReference type="PANTHER" id="PTHR39426:SF1">
    <property type="entry name" value="HOMOLOGY TO DEATH-ON-CURING PROTEIN OF PHAGE P1"/>
    <property type="match status" value="1"/>
</dbReference>
<dbReference type="PANTHER" id="PTHR39426">
    <property type="entry name" value="HOMOLOGY TO DEATH-ON-CURING PROTEIN OF PHAGE P1"/>
    <property type="match status" value="1"/>
</dbReference>
<name>A0ABT0DK50_9HYPH</name>
<proteinExistence type="predicted"/>
<dbReference type="InterPro" id="IPR053737">
    <property type="entry name" value="Type_II_TA_Toxin"/>
</dbReference>
<protein>
    <submittedName>
        <fullName evidence="2">Type II toxin-antitoxin system death-on-curing family toxin</fullName>
    </submittedName>
</protein>
<dbReference type="NCBIfam" id="TIGR01550">
    <property type="entry name" value="DOC_P1"/>
    <property type="match status" value="1"/>
</dbReference>
<dbReference type="InterPro" id="IPR036597">
    <property type="entry name" value="Fido-like_dom_sf"/>
</dbReference>
<accession>A0ABT0DK50</accession>
<feature type="domain" description="Fido" evidence="1">
    <location>
        <begin position="7"/>
        <end position="128"/>
    </location>
</feature>
<dbReference type="InterPro" id="IPR006440">
    <property type="entry name" value="Doc"/>
</dbReference>
<sequence>MIEPRWIASAFAIELNRRLVEFSGEPFLLRDEGLLESALAVPQNRWHYEQVDDIGLLGLSLAVAVARNHPFGQGNKRTAWAAMLAFFAMNGVAMLNEDDTRHAEAFIAVLTGDLPAERLLEAMIIAEA</sequence>
<evidence type="ECO:0000313" key="3">
    <source>
        <dbReference type="Proteomes" id="UP001202867"/>
    </source>
</evidence>
<dbReference type="RefSeq" id="WP_247199590.1">
    <property type="nucleotide sequence ID" value="NZ_JALKCG010000001.1"/>
</dbReference>
<reference evidence="3" key="1">
    <citation type="submission" date="2023-07" db="EMBL/GenBank/DDBJ databases">
        <title>Ancylobacter moscoviensis sp. nov., facultatively methylotrophic bacteria from activated sludge and the reclassification of Starkeya novella (Starkey 1934) Kelly et al. 2000 as Ancylobacter novellus comb. nov., Starkeya koreensis Im et al. 2006 as Ancylobacter koreensis comb.nov., Angulomicrobium tetraedrale Vasil'eva et al. 1986 as Ancylobacter tetraedralis comb. nov., Angulomicrobium amanitiforme Fritz et al. 2004 as Ancylobacter amanitiformis comb. nov. and Methylorhabdus multivorans Doronina et al. 1996 as Ancylobacter multivorans comb. nov. and emended description of the genus Ancylobacter.</title>
        <authorList>
            <person name="Doronina N."/>
            <person name="Chemodurova A."/>
            <person name="Grouzdev D."/>
            <person name="Koziaeva V."/>
            <person name="Shi W."/>
            <person name="Wu L."/>
            <person name="Kaparullina E."/>
        </authorList>
    </citation>
    <scope>NUCLEOTIDE SEQUENCE [LARGE SCALE GENOMIC DNA]</scope>
    <source>
        <strain evidence="3">Jip08</strain>
    </source>
</reference>
<gene>
    <name evidence="2" type="ORF">MWN33_06395</name>
</gene>
<dbReference type="SUPFAM" id="SSF140931">
    <property type="entry name" value="Fic-like"/>
    <property type="match status" value="1"/>
</dbReference>
<dbReference type="Gene3D" id="1.20.120.1870">
    <property type="entry name" value="Fic/DOC protein, Fido domain"/>
    <property type="match status" value="1"/>
</dbReference>
<dbReference type="Pfam" id="PF02661">
    <property type="entry name" value="Fic"/>
    <property type="match status" value="1"/>
</dbReference>
<keyword evidence="3" id="KW-1185">Reference proteome</keyword>
<evidence type="ECO:0000259" key="1">
    <source>
        <dbReference type="PROSITE" id="PS51459"/>
    </source>
</evidence>
<organism evidence="2 3">
    <name type="scientific">Ancylobacter koreensis</name>
    <dbReference type="NCBI Taxonomy" id="266121"/>
    <lineage>
        <taxon>Bacteria</taxon>
        <taxon>Pseudomonadati</taxon>
        <taxon>Pseudomonadota</taxon>
        <taxon>Alphaproteobacteria</taxon>
        <taxon>Hyphomicrobiales</taxon>
        <taxon>Xanthobacteraceae</taxon>
        <taxon>Ancylobacter</taxon>
    </lineage>
</organism>
<dbReference type="Proteomes" id="UP001202867">
    <property type="component" value="Unassembled WGS sequence"/>
</dbReference>
<dbReference type="EMBL" id="JALKCG010000001">
    <property type="protein sequence ID" value="MCK0207661.1"/>
    <property type="molecule type" value="Genomic_DNA"/>
</dbReference>
<dbReference type="PROSITE" id="PS51459">
    <property type="entry name" value="FIDO"/>
    <property type="match status" value="1"/>
</dbReference>
<evidence type="ECO:0000313" key="2">
    <source>
        <dbReference type="EMBL" id="MCK0207661.1"/>
    </source>
</evidence>